<evidence type="ECO:0000256" key="3">
    <source>
        <dbReference type="ARBA" id="ARBA00007823"/>
    </source>
</evidence>
<dbReference type="GO" id="GO:0042781">
    <property type="term" value="F:3'-tRNA processing endoribonuclease activity"/>
    <property type="evidence" value="ECO:0007669"/>
    <property type="project" value="UniProtKB-EC"/>
</dbReference>
<evidence type="ECO:0000256" key="2">
    <source>
        <dbReference type="ARBA" id="ARBA00001947"/>
    </source>
</evidence>
<dbReference type="Proteomes" id="UP001050691">
    <property type="component" value="Unassembled WGS sequence"/>
</dbReference>
<comment type="similarity">
    <text evidence="3">Belongs to the RNase Z family.</text>
</comment>
<dbReference type="GO" id="GO:0046872">
    <property type="term" value="F:metal ion binding"/>
    <property type="evidence" value="ECO:0007669"/>
    <property type="project" value="UniProtKB-KW"/>
</dbReference>
<name>A0AAV5AQU4_9AGAM</name>
<gene>
    <name evidence="14" type="ORF">Clacol_010417</name>
</gene>
<comment type="cofactor">
    <cofactor evidence="2">
        <name>Zn(2+)</name>
        <dbReference type="ChEBI" id="CHEBI:29105"/>
    </cofactor>
</comment>
<keyword evidence="10" id="KW-0862">Zinc</keyword>
<evidence type="ECO:0000256" key="8">
    <source>
        <dbReference type="ARBA" id="ARBA00022759"/>
    </source>
</evidence>
<evidence type="ECO:0000256" key="10">
    <source>
        <dbReference type="ARBA" id="ARBA00022833"/>
    </source>
</evidence>
<dbReference type="InterPro" id="IPR027794">
    <property type="entry name" value="tRNase_Z_dom"/>
</dbReference>
<dbReference type="AlphaFoldDB" id="A0AAV5AQU4"/>
<evidence type="ECO:0000313" key="14">
    <source>
        <dbReference type="EMBL" id="GJJ16137.1"/>
    </source>
</evidence>
<evidence type="ECO:0000256" key="11">
    <source>
        <dbReference type="SAM" id="MobiDB-lite"/>
    </source>
</evidence>
<keyword evidence="15" id="KW-1185">Reference proteome</keyword>
<comment type="catalytic activity">
    <reaction evidence="1">
        <text>Endonucleolytic cleavage of RNA, removing extra 3' nucleotides from tRNA precursor, generating 3' termini of tRNAs. A 3'-hydroxy group is left at the tRNA terminus and a 5'-phosphoryl group is left at the trailer molecule.</text>
        <dbReference type="EC" id="3.1.26.11"/>
    </reaction>
</comment>
<keyword evidence="5" id="KW-0819">tRNA processing</keyword>
<dbReference type="InterPro" id="IPR047151">
    <property type="entry name" value="RNZ2-like"/>
</dbReference>
<sequence>MHAALWSIYCLTSESSDTNLSIVMDYNSSRYLFNCGENTTRALLQRRKGFRKFRAILLSGINTDKSSGLPGILMTIADANITKTNIIGPSGLHHFLASTRLYVLRESLTVDTKEVSSTPPSSVYQDENISIFAVPLSPETRSNSPQLKRKEVTVSSPSSSPPRKRKKLEDDKDEDALLLADQNEDQYSKVIRQMFGTATGLVSQAQATGSSPGRRARFPSIFEKSLPRFIRKPQAISYIVVGTQGRGKFDATKATELGLENGPVRARLARGETVVIKDGRTIIPEMVLGPAPQSEVFIFVDCPSPEYIPSLQHSEAFSEYQKNGKYSTHCVVHLVGEGVLEDPRYKAWLETFGKKDIHHLFAGSHITPDRICFTSTAYAQLRLSHLDNNMFPIPKYLPVINPSSDSSITLLRHGHSIPMKPKSPPVLPPDNDGIDLFHPAIEGGGVDDISSFLKPKTITAYQHAQSLVKENQVHRVSRPGDDITIIPFGTSSAMPSKYRNVSSLLIHFPDSRGILLDCGEGTFGQLHRQFGTATPTVLRNIQCIFISHIHADHHMGLSKLLSKRRKATVMYLREYSDLEDLGLDDSLSGVKIIPAESIQEKLYHNYDSVEVQRDLQDLEVKLDLAYIRSVNVPHRGRCFGLVIKHKEGWSIVYSGDTKPSEKLIRAGRHATLLIHEATLGDDQKEMAEAKGHSTIGQAIEVGKRMQAQNILLTHFSNRFPKTPQLISGEPDPNSPTIAIAFDGSPIRIGDMWKATYYLPAIEQSFLDSEDPVDEEPEKEIRSELE</sequence>
<evidence type="ECO:0000256" key="4">
    <source>
        <dbReference type="ARBA" id="ARBA00012477"/>
    </source>
</evidence>
<evidence type="ECO:0000256" key="5">
    <source>
        <dbReference type="ARBA" id="ARBA00022694"/>
    </source>
</evidence>
<accession>A0AAV5AQU4</accession>
<reference evidence="14" key="1">
    <citation type="submission" date="2021-10" db="EMBL/GenBank/DDBJ databases">
        <title>De novo Genome Assembly of Clathrus columnatus (Basidiomycota, Fungi) Using Illumina and Nanopore Sequence Data.</title>
        <authorList>
            <person name="Ogiso-Tanaka E."/>
            <person name="Itagaki H."/>
            <person name="Hosoya T."/>
            <person name="Hosaka K."/>
        </authorList>
    </citation>
    <scope>NUCLEOTIDE SEQUENCE</scope>
    <source>
        <strain evidence="14">MO-923</strain>
    </source>
</reference>
<evidence type="ECO:0000259" key="12">
    <source>
        <dbReference type="Pfam" id="PF12706"/>
    </source>
</evidence>
<dbReference type="GO" id="GO:1990180">
    <property type="term" value="P:mitochondrial tRNA 3'-end processing"/>
    <property type="evidence" value="ECO:0007669"/>
    <property type="project" value="TreeGrafter"/>
</dbReference>
<dbReference type="PANTHER" id="PTHR12553">
    <property type="entry name" value="ZINC PHOSPHODIESTERASE ELAC PROTEIN 2"/>
    <property type="match status" value="1"/>
</dbReference>
<feature type="region of interest" description="Disordered" evidence="11">
    <location>
        <begin position="135"/>
        <end position="173"/>
    </location>
</feature>
<evidence type="ECO:0000313" key="15">
    <source>
        <dbReference type="Proteomes" id="UP001050691"/>
    </source>
</evidence>
<protein>
    <recommendedName>
        <fullName evidence="4">ribonuclease Z</fullName>
        <ecNumber evidence="4">3.1.26.11</ecNumber>
    </recommendedName>
</protein>
<dbReference type="Gene3D" id="3.60.15.10">
    <property type="entry name" value="Ribonuclease Z/Hydroxyacylglutathione hydrolase-like"/>
    <property type="match status" value="2"/>
</dbReference>
<organism evidence="14 15">
    <name type="scientific">Clathrus columnatus</name>
    <dbReference type="NCBI Taxonomy" id="1419009"/>
    <lineage>
        <taxon>Eukaryota</taxon>
        <taxon>Fungi</taxon>
        <taxon>Dikarya</taxon>
        <taxon>Basidiomycota</taxon>
        <taxon>Agaricomycotina</taxon>
        <taxon>Agaricomycetes</taxon>
        <taxon>Phallomycetidae</taxon>
        <taxon>Phallales</taxon>
        <taxon>Clathraceae</taxon>
        <taxon>Clathrus</taxon>
    </lineage>
</organism>
<evidence type="ECO:0000259" key="13">
    <source>
        <dbReference type="Pfam" id="PF13691"/>
    </source>
</evidence>
<dbReference type="EC" id="3.1.26.11" evidence="4"/>
<evidence type="ECO:0000256" key="9">
    <source>
        <dbReference type="ARBA" id="ARBA00022801"/>
    </source>
</evidence>
<dbReference type="GO" id="GO:0005739">
    <property type="term" value="C:mitochondrion"/>
    <property type="evidence" value="ECO:0007669"/>
    <property type="project" value="TreeGrafter"/>
</dbReference>
<dbReference type="SUPFAM" id="SSF56281">
    <property type="entry name" value="Metallo-hydrolase/oxidoreductase"/>
    <property type="match status" value="2"/>
</dbReference>
<dbReference type="PANTHER" id="PTHR12553:SF49">
    <property type="entry name" value="ZINC PHOSPHODIESTERASE ELAC PROTEIN 2"/>
    <property type="match status" value="1"/>
</dbReference>
<evidence type="ECO:0000256" key="6">
    <source>
        <dbReference type="ARBA" id="ARBA00022722"/>
    </source>
</evidence>
<proteinExistence type="inferred from homology"/>
<keyword evidence="8" id="KW-0255">Endonuclease</keyword>
<feature type="domain" description="tRNase Z endonuclease" evidence="13">
    <location>
        <begin position="11"/>
        <end position="61"/>
    </location>
</feature>
<evidence type="ECO:0000256" key="7">
    <source>
        <dbReference type="ARBA" id="ARBA00022723"/>
    </source>
</evidence>
<dbReference type="EMBL" id="BPWL01000013">
    <property type="protein sequence ID" value="GJJ16137.1"/>
    <property type="molecule type" value="Genomic_DNA"/>
</dbReference>
<keyword evidence="9" id="KW-0378">Hydrolase</keyword>
<keyword evidence="6" id="KW-0540">Nuclease</keyword>
<keyword evidence="7" id="KW-0479">Metal-binding</keyword>
<comment type="caution">
    <text evidence="14">The sequence shown here is derived from an EMBL/GenBank/DDBJ whole genome shotgun (WGS) entry which is preliminary data.</text>
</comment>
<evidence type="ECO:0000256" key="1">
    <source>
        <dbReference type="ARBA" id="ARBA00000402"/>
    </source>
</evidence>
<dbReference type="InterPro" id="IPR001279">
    <property type="entry name" value="Metallo-B-lactamas"/>
</dbReference>
<feature type="domain" description="Metallo-beta-lactamase" evidence="12">
    <location>
        <begin position="513"/>
        <end position="715"/>
    </location>
</feature>
<dbReference type="Pfam" id="PF13691">
    <property type="entry name" value="Lactamase_B_4"/>
    <property type="match status" value="1"/>
</dbReference>
<dbReference type="CDD" id="cd07718">
    <property type="entry name" value="RNaseZ_ELAC1_ELAC2-C-term-like_MBL-fold"/>
    <property type="match status" value="1"/>
</dbReference>
<dbReference type="InterPro" id="IPR036866">
    <property type="entry name" value="RibonucZ/Hydroxyglut_hydro"/>
</dbReference>
<dbReference type="Pfam" id="PF12706">
    <property type="entry name" value="Lactamase_B_2"/>
    <property type="match status" value="1"/>
</dbReference>